<organism evidence="3 4">
    <name type="scientific">Salinisphaera orenii YIM 95161</name>
    <dbReference type="NCBI Taxonomy" id="1051139"/>
    <lineage>
        <taxon>Bacteria</taxon>
        <taxon>Pseudomonadati</taxon>
        <taxon>Pseudomonadota</taxon>
        <taxon>Gammaproteobacteria</taxon>
        <taxon>Salinisphaerales</taxon>
        <taxon>Salinisphaeraceae</taxon>
        <taxon>Salinisphaera</taxon>
    </lineage>
</organism>
<dbReference type="Pfam" id="PF03960">
    <property type="entry name" value="ArsC"/>
    <property type="match status" value="1"/>
</dbReference>
<protein>
    <submittedName>
        <fullName evidence="3">Arsenate reductase</fullName>
    </submittedName>
</protein>
<dbReference type="InterPro" id="IPR006660">
    <property type="entry name" value="Arsenate_reductase-like"/>
</dbReference>
<dbReference type="PANTHER" id="PTHR30041:SF4">
    <property type="entry name" value="ARSENATE REDUCTASE"/>
    <property type="match status" value="1"/>
</dbReference>
<evidence type="ECO:0000256" key="2">
    <source>
        <dbReference type="PROSITE-ProRule" id="PRU01282"/>
    </source>
</evidence>
<dbReference type="EMBL" id="AYKF01000013">
    <property type="protein sequence ID" value="ROO36746.1"/>
    <property type="molecule type" value="Genomic_DNA"/>
</dbReference>
<dbReference type="PROSITE" id="PS51353">
    <property type="entry name" value="ARSC"/>
    <property type="match status" value="1"/>
</dbReference>
<name>A0A423Q943_9GAMM</name>
<reference evidence="3 4" key="1">
    <citation type="submission" date="2013-10" db="EMBL/GenBank/DDBJ databases">
        <title>Salinisphaera halophila YIM 95161 Genome Sequencing.</title>
        <authorList>
            <person name="Lai Q."/>
            <person name="Li C."/>
            <person name="Shao Z."/>
        </authorList>
    </citation>
    <scope>NUCLEOTIDE SEQUENCE [LARGE SCALE GENOMIC DNA]</scope>
    <source>
        <strain evidence="3 4">YIM 95161</strain>
    </source>
</reference>
<evidence type="ECO:0000313" key="3">
    <source>
        <dbReference type="EMBL" id="ROO36746.1"/>
    </source>
</evidence>
<comment type="similarity">
    <text evidence="1 2">Belongs to the ArsC family.</text>
</comment>
<dbReference type="Proteomes" id="UP000285123">
    <property type="component" value="Unassembled WGS sequence"/>
</dbReference>
<dbReference type="InterPro" id="IPR036249">
    <property type="entry name" value="Thioredoxin-like_sf"/>
</dbReference>
<dbReference type="Gene3D" id="3.40.30.10">
    <property type="entry name" value="Glutaredoxin"/>
    <property type="match status" value="1"/>
</dbReference>
<gene>
    <name evidence="3" type="ORF">SAHL_01910</name>
</gene>
<dbReference type="PANTHER" id="PTHR30041">
    <property type="entry name" value="ARSENATE REDUCTASE"/>
    <property type="match status" value="1"/>
</dbReference>
<evidence type="ECO:0000256" key="1">
    <source>
        <dbReference type="ARBA" id="ARBA00007198"/>
    </source>
</evidence>
<dbReference type="SUPFAM" id="SSF52833">
    <property type="entry name" value="Thioredoxin-like"/>
    <property type="match status" value="1"/>
</dbReference>
<proteinExistence type="inferred from homology"/>
<dbReference type="AlphaFoldDB" id="A0A423Q943"/>
<accession>A0A423Q943</accession>
<sequence>MTRPPAGDPMRLYFNPRCSKSRAARDLLAGAGRDVEIVDYQRRPPDSATLAALVDALDASPASLVRVNDPAFDPDAAGPLDRRHVIELLAARPGLMQRPVLVTGDRAVIARPPERVFELIDPPTQDAPAHE</sequence>
<comment type="caution">
    <text evidence="3">The sequence shown here is derived from an EMBL/GenBank/DDBJ whole genome shotgun (WGS) entry which is preliminary data.</text>
</comment>
<evidence type="ECO:0000313" key="4">
    <source>
        <dbReference type="Proteomes" id="UP000285123"/>
    </source>
</evidence>